<gene>
    <name evidence="2" type="ORF">PQU98_05465</name>
</gene>
<protein>
    <recommendedName>
        <fullName evidence="4">DUF2171 domain-containing protein</fullName>
    </recommendedName>
</protein>
<organism evidence="2 3">
    <name type="scientific">Asticcacaulis machinosus</name>
    <dbReference type="NCBI Taxonomy" id="2984211"/>
    <lineage>
        <taxon>Bacteria</taxon>
        <taxon>Pseudomonadati</taxon>
        <taxon>Pseudomonadota</taxon>
        <taxon>Alphaproteobacteria</taxon>
        <taxon>Caulobacterales</taxon>
        <taxon>Caulobacteraceae</taxon>
        <taxon>Asticcacaulis</taxon>
    </lineage>
</organism>
<keyword evidence="3" id="KW-1185">Reference proteome</keyword>
<sequence length="79" mass="8490">MSVLKDGDRIEHADKGLGTVTSNPGSDDVVVISKHDEAETFDVADVYVIWDDDRFPVYKVPVSELTPVPDAAAATTMGI</sequence>
<proteinExistence type="predicted"/>
<evidence type="ECO:0000313" key="3">
    <source>
        <dbReference type="Proteomes" id="UP001218579"/>
    </source>
</evidence>
<name>A0ABT5HHD3_9CAUL</name>
<accession>A0ABT5HHD3</accession>
<dbReference type="Proteomes" id="UP001218579">
    <property type="component" value="Unassembled WGS sequence"/>
</dbReference>
<comment type="caution">
    <text evidence="2">The sequence shown here is derived from an EMBL/GenBank/DDBJ whole genome shotgun (WGS) entry which is preliminary data.</text>
</comment>
<evidence type="ECO:0008006" key="4">
    <source>
        <dbReference type="Google" id="ProtNLM"/>
    </source>
</evidence>
<reference evidence="2 3" key="1">
    <citation type="submission" date="2023-01" db="EMBL/GenBank/DDBJ databases">
        <title>Novel species of the genus Asticcacaulis isolated from rivers.</title>
        <authorList>
            <person name="Lu H."/>
        </authorList>
    </citation>
    <scope>NUCLEOTIDE SEQUENCE [LARGE SCALE GENOMIC DNA]</scope>
    <source>
        <strain evidence="2 3">LKC15W</strain>
    </source>
</reference>
<evidence type="ECO:0000313" key="2">
    <source>
        <dbReference type="EMBL" id="MDC7675565.1"/>
    </source>
</evidence>
<evidence type="ECO:0000256" key="1">
    <source>
        <dbReference type="SAM" id="MobiDB-lite"/>
    </source>
</evidence>
<feature type="compositionally biased region" description="Basic and acidic residues" evidence="1">
    <location>
        <begin position="1"/>
        <end position="15"/>
    </location>
</feature>
<dbReference type="EMBL" id="JAQQKV010000001">
    <property type="protein sequence ID" value="MDC7675565.1"/>
    <property type="molecule type" value="Genomic_DNA"/>
</dbReference>
<dbReference type="RefSeq" id="WP_272743883.1">
    <property type="nucleotide sequence ID" value="NZ_JAQQKV010000001.1"/>
</dbReference>
<feature type="region of interest" description="Disordered" evidence="1">
    <location>
        <begin position="1"/>
        <end position="26"/>
    </location>
</feature>